<evidence type="ECO:0000313" key="9">
    <source>
        <dbReference type="Proteomes" id="UP001235343"/>
    </source>
</evidence>
<name>A0ABT7L3P8_9BACI</name>
<evidence type="ECO:0000256" key="1">
    <source>
        <dbReference type="ARBA" id="ARBA00004514"/>
    </source>
</evidence>
<sequence>MNRLNSLYDVTVKLQELVTSKIPDEERQEKIDKVNSLLKERQVLLNEIKPPYTEEEKVVGKRLLPINEEIQQNLGELFNQVKTDMATVKKKKDSNNKYMNPYKSLSNFDGMFMDHKK</sequence>
<evidence type="ECO:0000256" key="6">
    <source>
        <dbReference type="ARBA" id="ARBA00093785"/>
    </source>
</evidence>
<comment type="caution">
    <text evidence="8">The sequence shown here is derived from an EMBL/GenBank/DDBJ whole genome shotgun (WGS) entry which is preliminary data.</text>
</comment>
<keyword evidence="3" id="KW-1005">Bacterial flagellum biogenesis</keyword>
<dbReference type="Pfam" id="PF05400">
    <property type="entry name" value="FliT"/>
    <property type="match status" value="1"/>
</dbReference>
<proteinExistence type="inferred from homology"/>
<comment type="subcellular location">
    <subcellularLocation>
        <location evidence="1">Cytoplasm</location>
        <location evidence="1">Cytosol</location>
    </subcellularLocation>
</comment>
<evidence type="ECO:0000256" key="3">
    <source>
        <dbReference type="ARBA" id="ARBA00022795"/>
    </source>
</evidence>
<keyword evidence="8" id="KW-0969">Cilium</keyword>
<dbReference type="Proteomes" id="UP001235343">
    <property type="component" value="Unassembled WGS sequence"/>
</dbReference>
<keyword evidence="2" id="KW-0963">Cytoplasm</keyword>
<dbReference type="InterPro" id="IPR008622">
    <property type="entry name" value="FliT"/>
</dbReference>
<organism evidence="8 9">
    <name type="scientific">Aquibacillus rhizosphaerae</name>
    <dbReference type="NCBI Taxonomy" id="3051431"/>
    <lineage>
        <taxon>Bacteria</taxon>
        <taxon>Bacillati</taxon>
        <taxon>Bacillota</taxon>
        <taxon>Bacilli</taxon>
        <taxon>Bacillales</taxon>
        <taxon>Bacillaceae</taxon>
        <taxon>Aquibacillus</taxon>
    </lineage>
</organism>
<gene>
    <name evidence="8" type="ORF">QQS35_01975</name>
</gene>
<keyword evidence="8" id="KW-0966">Cell projection</keyword>
<evidence type="ECO:0000256" key="4">
    <source>
        <dbReference type="ARBA" id="ARBA00023186"/>
    </source>
</evidence>
<dbReference type="RefSeq" id="WP_285930085.1">
    <property type="nucleotide sequence ID" value="NZ_JASTZU010000012.1"/>
</dbReference>
<reference evidence="8 9" key="1">
    <citation type="submission" date="2023-06" db="EMBL/GenBank/DDBJ databases">
        <title>Aquibacillus rhizosphaerae LR5S19.</title>
        <authorList>
            <person name="Sun J.-Q."/>
        </authorList>
    </citation>
    <scope>NUCLEOTIDE SEQUENCE [LARGE SCALE GENOMIC DNA]</scope>
    <source>
        <strain evidence="8 9">LR5S19</strain>
    </source>
</reference>
<evidence type="ECO:0000313" key="8">
    <source>
        <dbReference type="EMBL" id="MDL4839230.1"/>
    </source>
</evidence>
<keyword evidence="8" id="KW-0282">Flagellum</keyword>
<accession>A0ABT7L3P8</accession>
<keyword evidence="4" id="KW-0143">Chaperone</keyword>
<evidence type="ECO:0000256" key="2">
    <source>
        <dbReference type="ARBA" id="ARBA00022490"/>
    </source>
</evidence>
<comment type="similarity">
    <text evidence="6">Belongs to the bacillales FliT family.</text>
</comment>
<protein>
    <recommendedName>
        <fullName evidence="7">Flagellar protein FliT</fullName>
    </recommendedName>
</protein>
<keyword evidence="9" id="KW-1185">Reference proteome</keyword>
<comment type="function">
    <text evidence="5">May act as an export chaperone for the filament capping protein FliD.</text>
</comment>
<evidence type="ECO:0000256" key="5">
    <source>
        <dbReference type="ARBA" id="ARBA00093765"/>
    </source>
</evidence>
<evidence type="ECO:0000256" key="7">
    <source>
        <dbReference type="ARBA" id="ARBA00093797"/>
    </source>
</evidence>
<dbReference type="EMBL" id="JASTZU010000012">
    <property type="protein sequence ID" value="MDL4839230.1"/>
    <property type="molecule type" value="Genomic_DNA"/>
</dbReference>